<evidence type="ECO:0000256" key="1">
    <source>
        <dbReference type="SAM" id="SignalP"/>
    </source>
</evidence>
<evidence type="ECO:0000313" key="2">
    <source>
        <dbReference type="EMBL" id="CAG9759518.1"/>
    </source>
</evidence>
<feature type="chain" id="PRO_5040367559" evidence="1">
    <location>
        <begin position="23"/>
        <end position="101"/>
    </location>
</feature>
<evidence type="ECO:0000313" key="3">
    <source>
        <dbReference type="Proteomes" id="UP001152799"/>
    </source>
</evidence>
<dbReference type="Proteomes" id="UP001152799">
    <property type="component" value="Chromosome 1"/>
</dbReference>
<accession>A0A9N9MCJ5</accession>
<protein>
    <submittedName>
        <fullName evidence="2">Uncharacterized protein</fullName>
    </submittedName>
</protein>
<proteinExistence type="predicted"/>
<dbReference type="EMBL" id="OU892277">
    <property type="protein sequence ID" value="CAG9759518.1"/>
    <property type="molecule type" value="Genomic_DNA"/>
</dbReference>
<keyword evidence="3" id="KW-1185">Reference proteome</keyword>
<dbReference type="AlphaFoldDB" id="A0A9N9MCJ5"/>
<keyword evidence="1" id="KW-0732">Signal</keyword>
<dbReference type="OrthoDB" id="8178425at2759"/>
<feature type="signal peptide" evidence="1">
    <location>
        <begin position="1"/>
        <end position="22"/>
    </location>
</feature>
<gene>
    <name evidence="2" type="ORF">CEUTPL_LOCUS266</name>
</gene>
<reference evidence="2" key="1">
    <citation type="submission" date="2022-01" db="EMBL/GenBank/DDBJ databases">
        <authorList>
            <person name="King R."/>
        </authorList>
    </citation>
    <scope>NUCLEOTIDE SEQUENCE</scope>
</reference>
<name>A0A9N9MCJ5_9CUCU</name>
<sequence length="101" mass="11380">MLKITTILTVASIIITFQATNAYPASNEEYRFIERDYASPGAHQLASWLAFQLRPKELSPIPPVEVPIIPYRLPLQAGKRNSEVTNAMIGSEETQKMYREG</sequence>
<organism evidence="2 3">
    <name type="scientific">Ceutorhynchus assimilis</name>
    <name type="common">cabbage seed weevil</name>
    <dbReference type="NCBI Taxonomy" id="467358"/>
    <lineage>
        <taxon>Eukaryota</taxon>
        <taxon>Metazoa</taxon>
        <taxon>Ecdysozoa</taxon>
        <taxon>Arthropoda</taxon>
        <taxon>Hexapoda</taxon>
        <taxon>Insecta</taxon>
        <taxon>Pterygota</taxon>
        <taxon>Neoptera</taxon>
        <taxon>Endopterygota</taxon>
        <taxon>Coleoptera</taxon>
        <taxon>Polyphaga</taxon>
        <taxon>Cucujiformia</taxon>
        <taxon>Curculionidae</taxon>
        <taxon>Ceutorhynchinae</taxon>
        <taxon>Ceutorhynchus</taxon>
    </lineage>
</organism>